<feature type="transmembrane region" description="Helical" evidence="5">
    <location>
        <begin position="41"/>
        <end position="62"/>
    </location>
</feature>
<dbReference type="EMBL" id="PVTH01000004">
    <property type="protein sequence ID" value="PRY53077.1"/>
    <property type="molecule type" value="Genomic_DNA"/>
</dbReference>
<protein>
    <submittedName>
        <fullName evidence="6">1,4-dihydroxy-2-naphthoate octaprenyltransferase</fullName>
    </submittedName>
</protein>
<dbReference type="InterPro" id="IPR000537">
    <property type="entry name" value="UbiA_prenyltransferase"/>
</dbReference>
<dbReference type="RefSeq" id="WP_106292662.1">
    <property type="nucleotide sequence ID" value="NZ_PVTH01000004.1"/>
</dbReference>
<accession>A0A2T0U579</accession>
<gene>
    <name evidence="6" type="ORF">B0I27_10485</name>
</gene>
<feature type="transmembrane region" description="Helical" evidence="5">
    <location>
        <begin position="12"/>
        <end position="29"/>
    </location>
</feature>
<evidence type="ECO:0000256" key="4">
    <source>
        <dbReference type="ARBA" id="ARBA00023136"/>
    </source>
</evidence>
<dbReference type="AlphaFoldDB" id="A0A2T0U579"/>
<dbReference type="Proteomes" id="UP000238034">
    <property type="component" value="Unassembled WGS sequence"/>
</dbReference>
<dbReference type="GO" id="GO:0016020">
    <property type="term" value="C:membrane"/>
    <property type="evidence" value="ECO:0007669"/>
    <property type="project" value="UniProtKB-SubCell"/>
</dbReference>
<dbReference type="GO" id="GO:0016765">
    <property type="term" value="F:transferase activity, transferring alkyl or aryl (other than methyl) groups"/>
    <property type="evidence" value="ECO:0007669"/>
    <property type="project" value="InterPro"/>
</dbReference>
<keyword evidence="2 5" id="KW-0812">Transmembrane</keyword>
<comment type="subcellular location">
    <subcellularLocation>
        <location evidence="1">Membrane</location>
        <topology evidence="1">Multi-pass membrane protein</topology>
    </subcellularLocation>
</comment>
<feature type="transmembrane region" description="Helical" evidence="5">
    <location>
        <begin position="161"/>
        <end position="180"/>
    </location>
</feature>
<dbReference type="Pfam" id="PF01040">
    <property type="entry name" value="UbiA"/>
    <property type="match status" value="1"/>
</dbReference>
<feature type="transmembrane region" description="Helical" evidence="5">
    <location>
        <begin position="268"/>
        <end position="287"/>
    </location>
</feature>
<evidence type="ECO:0000256" key="5">
    <source>
        <dbReference type="SAM" id="Phobius"/>
    </source>
</evidence>
<evidence type="ECO:0000313" key="6">
    <source>
        <dbReference type="EMBL" id="PRY53077.1"/>
    </source>
</evidence>
<name>A0A2T0U579_9SPHI</name>
<proteinExistence type="predicted"/>
<keyword evidence="3 5" id="KW-1133">Transmembrane helix</keyword>
<sequence>MAELHIRSTLTHLRLPFSLLLLPVYLFALSEVPNPNTYHALVVFIVLHLFIYPASNGFNSFFDKDDGSIGLLKNPPKVNSNLFYTSIILEWTGVLLALLVSMEFALCAIIYNSFSKAYSHPSVRIKKYPLLSFFIVFVFQGLFIYYSCYRALAPEGTPETHSVWIAGLVCSCLIGASYPLTQIYQHDEDARRGDRTLSMLLGVRGSFIFAGILFLLGSALLYYYWFSCKLSENFGVYLICLTPALIYFFHWFYNCVRDPAKASFGRATVMTLVSGLFMLVYFGWLLLFR</sequence>
<feature type="transmembrane region" description="Helical" evidence="5">
    <location>
        <begin position="130"/>
        <end position="149"/>
    </location>
</feature>
<evidence type="ECO:0000256" key="1">
    <source>
        <dbReference type="ARBA" id="ARBA00004141"/>
    </source>
</evidence>
<comment type="caution">
    <text evidence="6">The sequence shown here is derived from an EMBL/GenBank/DDBJ whole genome shotgun (WGS) entry which is preliminary data.</text>
</comment>
<feature type="transmembrane region" description="Helical" evidence="5">
    <location>
        <begin position="201"/>
        <end position="224"/>
    </location>
</feature>
<keyword evidence="6" id="KW-0808">Transferase</keyword>
<keyword evidence="7" id="KW-1185">Reference proteome</keyword>
<organism evidence="6 7">
    <name type="scientific">Arcticibacter pallidicorallinus</name>
    <dbReference type="NCBI Taxonomy" id="1259464"/>
    <lineage>
        <taxon>Bacteria</taxon>
        <taxon>Pseudomonadati</taxon>
        <taxon>Bacteroidota</taxon>
        <taxon>Sphingobacteriia</taxon>
        <taxon>Sphingobacteriales</taxon>
        <taxon>Sphingobacteriaceae</taxon>
        <taxon>Arcticibacter</taxon>
    </lineage>
</organism>
<dbReference type="OrthoDB" id="665023at2"/>
<keyword evidence="4 5" id="KW-0472">Membrane</keyword>
<reference evidence="6 7" key="1">
    <citation type="submission" date="2018-03" db="EMBL/GenBank/DDBJ databases">
        <title>Genomic Encyclopedia of Type Strains, Phase III (KMG-III): the genomes of soil and plant-associated and newly described type strains.</title>
        <authorList>
            <person name="Whitman W."/>
        </authorList>
    </citation>
    <scope>NUCLEOTIDE SEQUENCE [LARGE SCALE GENOMIC DNA]</scope>
    <source>
        <strain evidence="6 7">CGMCC 1.9313</strain>
    </source>
</reference>
<feature type="transmembrane region" description="Helical" evidence="5">
    <location>
        <begin position="82"/>
        <end position="109"/>
    </location>
</feature>
<feature type="transmembrane region" description="Helical" evidence="5">
    <location>
        <begin position="236"/>
        <end position="256"/>
    </location>
</feature>
<evidence type="ECO:0000256" key="3">
    <source>
        <dbReference type="ARBA" id="ARBA00022989"/>
    </source>
</evidence>
<evidence type="ECO:0000313" key="7">
    <source>
        <dbReference type="Proteomes" id="UP000238034"/>
    </source>
</evidence>
<evidence type="ECO:0000256" key="2">
    <source>
        <dbReference type="ARBA" id="ARBA00022692"/>
    </source>
</evidence>